<dbReference type="PROSITE" id="PS50280">
    <property type="entry name" value="SET"/>
    <property type="match status" value="1"/>
</dbReference>
<dbReference type="GO" id="GO:0032259">
    <property type="term" value="P:methylation"/>
    <property type="evidence" value="ECO:0007669"/>
    <property type="project" value="UniProtKB-KW"/>
</dbReference>
<dbReference type="InterPro" id="IPR011383">
    <property type="entry name" value="N-lys_methylase_SETD6"/>
</dbReference>
<comment type="subcellular location">
    <subcellularLocation>
        <location evidence="1">Nucleus</location>
    </subcellularLocation>
</comment>
<reference evidence="4" key="2">
    <citation type="submission" date="2022-03" db="EMBL/GenBank/DDBJ databases">
        <title>Draft title - Genomic analysis of global carrot germplasm unveils the trajectory of domestication and the origin of high carotenoid orange carrot.</title>
        <authorList>
            <person name="Iorizzo M."/>
            <person name="Ellison S."/>
            <person name="Senalik D."/>
            <person name="Macko-Podgorni A."/>
            <person name="Grzebelus D."/>
            <person name="Bostan H."/>
            <person name="Rolling W."/>
            <person name="Curaba J."/>
            <person name="Simon P."/>
        </authorList>
    </citation>
    <scope>NUCLEOTIDE SEQUENCE</scope>
    <source>
        <tissue evidence="4">Leaf</tissue>
    </source>
</reference>
<keyword evidence="1" id="KW-0808">Transferase</keyword>
<feature type="region of interest" description="Disordered" evidence="2">
    <location>
        <begin position="211"/>
        <end position="260"/>
    </location>
</feature>
<keyword evidence="1" id="KW-0539">Nucleus</keyword>
<sequence length="503" mass="56690">MYIPRPMRAFKRWMKLHGINYIDALRFIQNEENDAVWVKTVADLHQGDLVATIPKQSCLTMKTSGARHVIEEAGLDGYLGLSVALMYEKSLGPDSPWFAYLQLMPQFEPIPLLWSFDELDLFLSGTELHKIVKEDRALINEDWKECISPLFDSATGVKLNPDDFSVEQYLMAKSLIASRSFEIDDYHGFGMVPLADLFNHKTDAEDVHFTSVASHSDSEEDSEISDDSEKSGNDSQISNNGSDKKNTYESNINDVGSELNNSDDPAVLQMIIVKEVEAGAEVFNTYGSMGNAALLHRYGFTEPENPYDIVNIDLELVLRWSSSLYSSRYSRSRVAFWKKLDYSGCLAQNSEYFEISSDGKPEIELLVLLFVMSLSEDDYGDLSLQLSSPGACNKLTGTVLSKKVHVILEKGKEMSKNALLTNAVRSALIEVADLRDRLYGSRSLEDDIKELSECCFVKERKLYHSLVLRISERRILQKLRAYASSGLLRNCARGTKTKKLKVI</sequence>
<gene>
    <name evidence="4" type="ORF">DCAR_0417887</name>
</gene>
<dbReference type="PANTHER" id="PTHR13271">
    <property type="entry name" value="UNCHARACTERIZED PUTATIVE METHYLTRANSFERASE"/>
    <property type="match status" value="1"/>
</dbReference>
<keyword evidence="5" id="KW-1185">Reference proteome</keyword>
<feature type="domain" description="SET" evidence="3">
    <location>
        <begin position="108"/>
        <end position="287"/>
    </location>
</feature>
<name>A0AAF0WZJ6_DAUCS</name>
<dbReference type="Gene3D" id="3.90.1410.10">
    <property type="entry name" value="set domain protein methyltransferase, domain 1"/>
    <property type="match status" value="1"/>
</dbReference>
<keyword evidence="1" id="KW-0949">S-adenosyl-L-methionine</keyword>
<protein>
    <recommendedName>
        <fullName evidence="1">N-lysine methyltransferase</fullName>
        <ecNumber evidence="1">2.1.1.-</ecNumber>
    </recommendedName>
</protein>
<dbReference type="GO" id="GO:0016279">
    <property type="term" value="F:protein-lysine N-methyltransferase activity"/>
    <property type="evidence" value="ECO:0007669"/>
    <property type="project" value="UniProtKB-UniRule"/>
</dbReference>
<dbReference type="KEGG" id="dcr:108219561"/>
<dbReference type="InterPro" id="IPR046341">
    <property type="entry name" value="SET_dom_sf"/>
</dbReference>
<dbReference type="AlphaFoldDB" id="A0AAF0WZJ6"/>
<keyword evidence="1" id="KW-0489">Methyltransferase</keyword>
<evidence type="ECO:0000256" key="1">
    <source>
        <dbReference type="PIRNR" id="PIRNR011771"/>
    </source>
</evidence>
<dbReference type="EC" id="2.1.1.-" evidence="1"/>
<evidence type="ECO:0000313" key="5">
    <source>
        <dbReference type="Proteomes" id="UP000077755"/>
    </source>
</evidence>
<evidence type="ECO:0000259" key="3">
    <source>
        <dbReference type="PROSITE" id="PS50280"/>
    </source>
</evidence>
<organism evidence="4 5">
    <name type="scientific">Daucus carota subsp. sativus</name>
    <name type="common">Carrot</name>
    <dbReference type="NCBI Taxonomy" id="79200"/>
    <lineage>
        <taxon>Eukaryota</taxon>
        <taxon>Viridiplantae</taxon>
        <taxon>Streptophyta</taxon>
        <taxon>Embryophyta</taxon>
        <taxon>Tracheophyta</taxon>
        <taxon>Spermatophyta</taxon>
        <taxon>Magnoliopsida</taxon>
        <taxon>eudicotyledons</taxon>
        <taxon>Gunneridae</taxon>
        <taxon>Pentapetalae</taxon>
        <taxon>asterids</taxon>
        <taxon>campanulids</taxon>
        <taxon>Apiales</taxon>
        <taxon>Apiaceae</taxon>
        <taxon>Apioideae</taxon>
        <taxon>Scandiceae</taxon>
        <taxon>Daucinae</taxon>
        <taxon>Daucus</taxon>
        <taxon>Daucus sect. Daucus</taxon>
    </lineage>
</organism>
<comment type="function">
    <text evidence="1">Protein-lysine N-methyltransferase.</text>
</comment>
<dbReference type="InterPro" id="IPR050600">
    <property type="entry name" value="SETD3_SETD6_MTase"/>
</dbReference>
<evidence type="ECO:0000313" key="4">
    <source>
        <dbReference type="EMBL" id="WOG98544.1"/>
    </source>
</evidence>
<dbReference type="EMBL" id="CP093346">
    <property type="protein sequence ID" value="WOG98544.1"/>
    <property type="molecule type" value="Genomic_DNA"/>
</dbReference>
<evidence type="ECO:0000256" key="2">
    <source>
        <dbReference type="SAM" id="MobiDB-lite"/>
    </source>
</evidence>
<dbReference type="CDD" id="cd10527">
    <property type="entry name" value="SET_LSMT"/>
    <property type="match status" value="1"/>
</dbReference>
<reference evidence="4" key="1">
    <citation type="journal article" date="2016" name="Nat. Genet.">
        <title>A high-quality carrot genome assembly provides new insights into carotenoid accumulation and asterid genome evolution.</title>
        <authorList>
            <person name="Iorizzo M."/>
            <person name="Ellison S."/>
            <person name="Senalik D."/>
            <person name="Zeng P."/>
            <person name="Satapoomin P."/>
            <person name="Huang J."/>
            <person name="Bowman M."/>
            <person name="Iovene M."/>
            <person name="Sanseverino W."/>
            <person name="Cavagnaro P."/>
            <person name="Yildiz M."/>
            <person name="Macko-Podgorni A."/>
            <person name="Moranska E."/>
            <person name="Grzebelus E."/>
            <person name="Grzebelus D."/>
            <person name="Ashrafi H."/>
            <person name="Zheng Z."/>
            <person name="Cheng S."/>
            <person name="Spooner D."/>
            <person name="Van Deynze A."/>
            <person name="Simon P."/>
        </authorList>
    </citation>
    <scope>NUCLEOTIDE SEQUENCE</scope>
    <source>
        <tissue evidence="4">Leaf</tissue>
    </source>
</reference>
<dbReference type="SUPFAM" id="SSF82199">
    <property type="entry name" value="SET domain"/>
    <property type="match status" value="2"/>
</dbReference>
<feature type="compositionally biased region" description="Polar residues" evidence="2">
    <location>
        <begin position="248"/>
        <end position="260"/>
    </location>
</feature>
<comment type="similarity">
    <text evidence="1">Belongs to the class V-like SAM-binding methyltransferase superfamily. Histone-lysine methyltransferase family. SETD6 subfamily.</text>
</comment>
<dbReference type="PIRSF" id="PIRSF011771">
    <property type="entry name" value="RMS1_SET"/>
    <property type="match status" value="1"/>
</dbReference>
<accession>A0AAF0WZJ6</accession>
<dbReference type="Proteomes" id="UP000077755">
    <property type="component" value="Chromosome 4"/>
</dbReference>
<dbReference type="PANTHER" id="PTHR13271:SF34">
    <property type="entry name" value="N-LYSINE METHYLTRANSFERASE SETD6"/>
    <property type="match status" value="1"/>
</dbReference>
<dbReference type="GO" id="GO:0005634">
    <property type="term" value="C:nucleus"/>
    <property type="evidence" value="ECO:0007669"/>
    <property type="project" value="UniProtKB-SubCell"/>
</dbReference>
<dbReference type="InterPro" id="IPR001214">
    <property type="entry name" value="SET_dom"/>
</dbReference>
<proteinExistence type="inferred from homology"/>